<feature type="domain" description="Beta-lactamase-like ARB-00930-like C-terminal" evidence="4">
    <location>
        <begin position="419"/>
        <end position="556"/>
    </location>
</feature>
<evidence type="ECO:0000256" key="1">
    <source>
        <dbReference type="ARBA" id="ARBA00038473"/>
    </source>
</evidence>
<dbReference type="Proteomes" id="UP001310594">
    <property type="component" value="Unassembled WGS sequence"/>
</dbReference>
<dbReference type="Pfam" id="PF26335">
    <property type="entry name" value="ARB_00930_C"/>
    <property type="match status" value="1"/>
</dbReference>
<evidence type="ECO:0008006" key="7">
    <source>
        <dbReference type="Google" id="ProtNLM"/>
    </source>
</evidence>
<dbReference type="AlphaFoldDB" id="A0AAN7WD75"/>
<gene>
    <name evidence="5" type="ORF">LTR97_004527</name>
</gene>
<keyword evidence="2" id="KW-0732">Signal</keyword>
<comment type="similarity">
    <text evidence="1">Belongs to the beta-lactamase family.</text>
</comment>
<reference evidence="5" key="1">
    <citation type="submission" date="2023-08" db="EMBL/GenBank/DDBJ databases">
        <title>Black Yeasts Isolated from many extreme environments.</title>
        <authorList>
            <person name="Coleine C."/>
            <person name="Stajich J.E."/>
            <person name="Selbmann L."/>
        </authorList>
    </citation>
    <scope>NUCLEOTIDE SEQUENCE</scope>
    <source>
        <strain evidence="5">CCFEE 5810</strain>
    </source>
</reference>
<evidence type="ECO:0000256" key="2">
    <source>
        <dbReference type="SAM" id="SignalP"/>
    </source>
</evidence>
<dbReference type="EMBL" id="JAVRQU010000006">
    <property type="protein sequence ID" value="KAK5701709.1"/>
    <property type="molecule type" value="Genomic_DNA"/>
</dbReference>
<evidence type="ECO:0000259" key="3">
    <source>
        <dbReference type="Pfam" id="PF00144"/>
    </source>
</evidence>
<comment type="caution">
    <text evidence="5">The sequence shown here is derived from an EMBL/GenBank/DDBJ whole genome shotgun (WGS) entry which is preliminary data.</text>
</comment>
<name>A0AAN7WD75_9PEZI</name>
<sequence length="625" mass="69111">MLSLLLSLLLCVSPVLSKCSDPSPAFPAPSWIKQHKDGSLASTFQAIDVALQKIASDDQYSTTSFSIQLTSETETLWSHHHTALRHNATRPGTTHVDSQSQYRIASITKVFTTLGLLYQHSAGNLSLDDPISDYIPELNSSSEIPWKDITLRLLASQLSGVPREGNWADLATNPFDPTTVGLPPIDKEDLNLPACFDPEVFESCNWTQILPYLNKKQPVFAPGQKSTYSNVAFELLGLVLARVTGLSYEDYMYESIFKPLKMDSTTFTTPESDEHAVLPVDQFFWDVDEGIHNPTGGLYSSSADMSVFLRYILTHYNALATGVNWFMPASWTGLRSFYGMPWEILRTDRILEHSNRPVTFVTKGGAVPSYFSRVTLMPEYGLGLTLLVGGESSLLEEIQEAVTIPLVRAAEEAVWQDIDTTHSGNYTALNHSLNSSIVFAASPSTGLEVKSFISNGTDIFATLLSTYARLSGIPEGDKWRAQLSPTLLFKDEGRREGDIWRMQIVHERNNDGAIWDDFCLTDVDPVSYAGLPLNEVVFGHGEQVVELSAFRVKMERLGGGSGEGIDEGSVVMTACDKFTPERAVVGASNRRSHLAHHEVRAAKRRAAQLLTDERRAGTHGMHETR</sequence>
<proteinExistence type="inferred from homology"/>
<dbReference type="PANTHER" id="PTHR22935">
    <property type="entry name" value="PENICILLIN-BINDING PROTEIN"/>
    <property type="match status" value="1"/>
</dbReference>
<dbReference type="Pfam" id="PF00144">
    <property type="entry name" value="Beta-lactamase"/>
    <property type="match status" value="1"/>
</dbReference>
<accession>A0AAN7WD75</accession>
<dbReference type="InterPro" id="IPR012338">
    <property type="entry name" value="Beta-lactam/transpept-like"/>
</dbReference>
<dbReference type="InterPro" id="IPR001466">
    <property type="entry name" value="Beta-lactam-related"/>
</dbReference>
<dbReference type="PANTHER" id="PTHR22935:SF95">
    <property type="entry name" value="BETA-LACTAMASE-LIKE 1-RELATED"/>
    <property type="match status" value="1"/>
</dbReference>
<evidence type="ECO:0000313" key="6">
    <source>
        <dbReference type="Proteomes" id="UP001310594"/>
    </source>
</evidence>
<feature type="chain" id="PRO_5042859532" description="Beta-lactamase-related domain-containing protein" evidence="2">
    <location>
        <begin position="18"/>
        <end position="625"/>
    </location>
</feature>
<feature type="signal peptide" evidence="2">
    <location>
        <begin position="1"/>
        <end position="17"/>
    </location>
</feature>
<evidence type="ECO:0000259" key="4">
    <source>
        <dbReference type="Pfam" id="PF26335"/>
    </source>
</evidence>
<dbReference type="InterPro" id="IPR051478">
    <property type="entry name" value="Beta-lactamase-like_AB/R"/>
</dbReference>
<dbReference type="Gene3D" id="3.40.710.10">
    <property type="entry name" value="DD-peptidase/beta-lactamase superfamily"/>
    <property type="match status" value="1"/>
</dbReference>
<evidence type="ECO:0000313" key="5">
    <source>
        <dbReference type="EMBL" id="KAK5701709.1"/>
    </source>
</evidence>
<dbReference type="InterPro" id="IPR058664">
    <property type="entry name" value="ARB_00930-like_C"/>
</dbReference>
<organism evidence="5 6">
    <name type="scientific">Elasticomyces elasticus</name>
    <dbReference type="NCBI Taxonomy" id="574655"/>
    <lineage>
        <taxon>Eukaryota</taxon>
        <taxon>Fungi</taxon>
        <taxon>Dikarya</taxon>
        <taxon>Ascomycota</taxon>
        <taxon>Pezizomycotina</taxon>
        <taxon>Dothideomycetes</taxon>
        <taxon>Dothideomycetidae</taxon>
        <taxon>Mycosphaerellales</taxon>
        <taxon>Teratosphaeriaceae</taxon>
        <taxon>Elasticomyces</taxon>
    </lineage>
</organism>
<dbReference type="SUPFAM" id="SSF56601">
    <property type="entry name" value="beta-lactamase/transpeptidase-like"/>
    <property type="match status" value="1"/>
</dbReference>
<feature type="domain" description="Beta-lactamase-related" evidence="3">
    <location>
        <begin position="88"/>
        <end position="392"/>
    </location>
</feature>
<protein>
    <recommendedName>
        <fullName evidence="7">Beta-lactamase-related domain-containing protein</fullName>
    </recommendedName>
</protein>